<name>A0ABU7XDI6_9HYPH</name>
<reference evidence="2 3" key="1">
    <citation type="submission" date="2024-02" db="EMBL/GenBank/DDBJ databases">
        <authorList>
            <person name="Grouzdev D."/>
        </authorList>
    </citation>
    <scope>NUCLEOTIDE SEQUENCE [LARGE SCALE GENOMIC DNA]</scope>
    <source>
        <strain evidence="2 3">9N</strain>
    </source>
</reference>
<sequence length="181" mass="20467">MVYAIRAAVYMAEQDCPYHEEFDGNDACAMHFVGFVGSEPAGVLRARFFAEFVKLERLAVLKRYRASLLAFDLVREGISLARRKGFRRIYGHSREGLESFWARFGAKPFADNRSIEFSDCRYKEMVIDLEPDATAIGLMSGGHVIIRPEGDWDRPGILDQSGLRGSTYRESNSVKARTTLT</sequence>
<comment type="caution">
    <text evidence="2">The sequence shown here is derived from an EMBL/GenBank/DDBJ whole genome shotgun (WGS) entry which is preliminary data.</text>
</comment>
<organism evidence="2 3">
    <name type="scientific">Methylocystis borbori</name>
    <dbReference type="NCBI Taxonomy" id="3118750"/>
    <lineage>
        <taxon>Bacteria</taxon>
        <taxon>Pseudomonadati</taxon>
        <taxon>Pseudomonadota</taxon>
        <taxon>Alphaproteobacteria</taxon>
        <taxon>Hyphomicrobiales</taxon>
        <taxon>Methylocystaceae</taxon>
        <taxon>Methylocystis</taxon>
    </lineage>
</organism>
<evidence type="ECO:0000313" key="3">
    <source>
        <dbReference type="Proteomes" id="UP001350748"/>
    </source>
</evidence>
<dbReference type="RefSeq" id="WP_332079948.1">
    <property type="nucleotide sequence ID" value="NZ_JAZHYN010000001.1"/>
</dbReference>
<protein>
    <submittedName>
        <fullName evidence="2">GNAT family N-acetyltransferase</fullName>
        <ecNumber evidence="2">2.3.1.-</ecNumber>
    </submittedName>
</protein>
<dbReference type="Proteomes" id="UP001350748">
    <property type="component" value="Unassembled WGS sequence"/>
</dbReference>
<keyword evidence="3" id="KW-1185">Reference proteome</keyword>
<accession>A0ABU7XDI6</accession>
<keyword evidence="2" id="KW-0012">Acyltransferase</keyword>
<dbReference type="SUPFAM" id="SSF55729">
    <property type="entry name" value="Acyl-CoA N-acyltransferases (Nat)"/>
    <property type="match status" value="1"/>
</dbReference>
<dbReference type="InterPro" id="IPR000182">
    <property type="entry name" value="GNAT_dom"/>
</dbReference>
<feature type="domain" description="N-acetyltransferase" evidence="1">
    <location>
        <begin position="1"/>
        <end position="130"/>
    </location>
</feature>
<dbReference type="EMBL" id="JAZHYN010000001">
    <property type="protein sequence ID" value="MEF3365052.1"/>
    <property type="molecule type" value="Genomic_DNA"/>
</dbReference>
<keyword evidence="2" id="KW-0808">Transferase</keyword>
<dbReference type="CDD" id="cd04301">
    <property type="entry name" value="NAT_SF"/>
    <property type="match status" value="1"/>
</dbReference>
<dbReference type="Gene3D" id="3.40.630.30">
    <property type="match status" value="1"/>
</dbReference>
<dbReference type="PROSITE" id="PS51186">
    <property type="entry name" value="GNAT"/>
    <property type="match status" value="1"/>
</dbReference>
<gene>
    <name evidence="2" type="ORF">V3H18_00735</name>
</gene>
<dbReference type="GO" id="GO:0016746">
    <property type="term" value="F:acyltransferase activity"/>
    <property type="evidence" value="ECO:0007669"/>
    <property type="project" value="UniProtKB-KW"/>
</dbReference>
<dbReference type="InterPro" id="IPR016181">
    <property type="entry name" value="Acyl_CoA_acyltransferase"/>
</dbReference>
<dbReference type="Pfam" id="PF00583">
    <property type="entry name" value="Acetyltransf_1"/>
    <property type="match status" value="1"/>
</dbReference>
<proteinExistence type="predicted"/>
<evidence type="ECO:0000313" key="2">
    <source>
        <dbReference type="EMBL" id="MEF3365052.1"/>
    </source>
</evidence>
<evidence type="ECO:0000259" key="1">
    <source>
        <dbReference type="PROSITE" id="PS51186"/>
    </source>
</evidence>
<dbReference type="EC" id="2.3.1.-" evidence="2"/>